<dbReference type="InterPro" id="IPR050570">
    <property type="entry name" value="Cell_wall_metabolism_enzyme"/>
</dbReference>
<comment type="caution">
    <text evidence="3">The sequence shown here is derived from an EMBL/GenBank/DDBJ whole genome shotgun (WGS) entry which is preliminary data.</text>
</comment>
<dbReference type="InterPro" id="IPR036779">
    <property type="entry name" value="LysM_dom_sf"/>
</dbReference>
<dbReference type="Pfam" id="PF01476">
    <property type="entry name" value="LysM"/>
    <property type="match status" value="1"/>
</dbReference>
<dbReference type="Gene3D" id="3.10.350.10">
    <property type="entry name" value="LysM domain"/>
    <property type="match status" value="1"/>
</dbReference>
<dbReference type="EMBL" id="DSPX01000178">
    <property type="protein sequence ID" value="HGG02352.1"/>
    <property type="molecule type" value="Genomic_DNA"/>
</dbReference>
<dbReference type="InterPro" id="IPR016047">
    <property type="entry name" value="M23ase_b-sheet_dom"/>
</dbReference>
<feature type="compositionally biased region" description="Polar residues" evidence="1">
    <location>
        <begin position="219"/>
        <end position="234"/>
    </location>
</feature>
<feature type="compositionally biased region" description="Basic and acidic residues" evidence="1">
    <location>
        <begin position="450"/>
        <end position="465"/>
    </location>
</feature>
<evidence type="ECO:0000259" key="2">
    <source>
        <dbReference type="PROSITE" id="PS51782"/>
    </source>
</evidence>
<dbReference type="InterPro" id="IPR011055">
    <property type="entry name" value="Dup_hybrid_motif"/>
</dbReference>
<dbReference type="PANTHER" id="PTHR21666:SF270">
    <property type="entry name" value="MUREIN HYDROLASE ACTIVATOR ENVC"/>
    <property type="match status" value="1"/>
</dbReference>
<dbReference type="Gene3D" id="2.70.70.10">
    <property type="entry name" value="Glucose Permease (Domain IIA)"/>
    <property type="match status" value="1"/>
</dbReference>
<accession>A0A7C3VIQ0</accession>
<dbReference type="CDD" id="cd00118">
    <property type="entry name" value="LysM"/>
    <property type="match status" value="1"/>
</dbReference>
<protein>
    <submittedName>
        <fullName evidence="3">LysM peptidoglycan-binding domain-containing protein</fullName>
    </submittedName>
</protein>
<dbReference type="PROSITE" id="PS51782">
    <property type="entry name" value="LYSM"/>
    <property type="match status" value="1"/>
</dbReference>
<dbReference type="Pfam" id="PF01551">
    <property type="entry name" value="Peptidase_M23"/>
    <property type="match status" value="1"/>
</dbReference>
<proteinExistence type="predicted"/>
<feature type="region of interest" description="Disordered" evidence="1">
    <location>
        <begin position="214"/>
        <end position="253"/>
    </location>
</feature>
<feature type="region of interest" description="Disordered" evidence="1">
    <location>
        <begin position="441"/>
        <end position="481"/>
    </location>
</feature>
<reference evidence="3" key="1">
    <citation type="journal article" date="2020" name="mSystems">
        <title>Genome- and Community-Level Interaction Insights into Carbon Utilization and Element Cycling Functions of Hydrothermarchaeota in Hydrothermal Sediment.</title>
        <authorList>
            <person name="Zhou Z."/>
            <person name="Liu Y."/>
            <person name="Xu W."/>
            <person name="Pan J."/>
            <person name="Luo Z.H."/>
            <person name="Li M."/>
        </authorList>
    </citation>
    <scope>NUCLEOTIDE SEQUENCE [LARGE SCALE GENOMIC DNA]</scope>
    <source>
        <strain evidence="3">SpSt-374</strain>
    </source>
</reference>
<evidence type="ECO:0000256" key="1">
    <source>
        <dbReference type="SAM" id="MobiDB-lite"/>
    </source>
</evidence>
<dbReference type="PANTHER" id="PTHR21666">
    <property type="entry name" value="PEPTIDASE-RELATED"/>
    <property type="match status" value="1"/>
</dbReference>
<dbReference type="AlphaFoldDB" id="A0A7C3VIQ0"/>
<dbReference type="SUPFAM" id="SSF54106">
    <property type="entry name" value="LysM domain"/>
    <property type="match status" value="1"/>
</dbReference>
<dbReference type="GO" id="GO:0004222">
    <property type="term" value="F:metalloendopeptidase activity"/>
    <property type="evidence" value="ECO:0007669"/>
    <property type="project" value="TreeGrafter"/>
</dbReference>
<dbReference type="SUPFAM" id="SSF51261">
    <property type="entry name" value="Duplicated hybrid motif"/>
    <property type="match status" value="1"/>
</dbReference>
<organism evidence="3">
    <name type="scientific">Planktothricoides sp. SpSt-374</name>
    <dbReference type="NCBI Taxonomy" id="2282167"/>
    <lineage>
        <taxon>Bacteria</taxon>
        <taxon>Bacillati</taxon>
        <taxon>Cyanobacteriota</taxon>
        <taxon>Cyanophyceae</taxon>
        <taxon>Oscillatoriophycideae</taxon>
        <taxon>Oscillatoriales</taxon>
        <taxon>Oscillatoriaceae</taxon>
        <taxon>Planktothricoides</taxon>
    </lineage>
</organism>
<dbReference type="CDD" id="cd12797">
    <property type="entry name" value="M23_peptidase"/>
    <property type="match status" value="1"/>
</dbReference>
<dbReference type="InterPro" id="IPR018392">
    <property type="entry name" value="LysM"/>
</dbReference>
<sequence length="840" mass="87955">MKPVTFCAAGNQAIPPELMLKSVLAQSHRRARTSAATLALAAMSMGASSILMPQQNGAMASEPLVATNAPELGETALNSQLADPALEAVASIPVGSETPTLALAESSPALENQTAEAGAMPSDLEPVFGSLNLEAALPVTEPTSFPAPWLSTDMSTGVDRSFDINQAGTLATQTQTTVTAPEEAFNPELESAATATPATTAPLELTAAAPETAPDLLPNQASTTLGELTSSPSSDNRRFPAGGIPQQSIPTNISAPLQPSAIATPSLMLPEVAPQPTTFTTPLEAQKEVAPEALAPIATESATSVIPELPTPPPTTATTAAAEELEAPDMTGAVVVEAADHTANTSTLYKVKPGDTLDKIAKETGVSVQDIINANQIAQPNFIEPDRELKIPLSPTANVVEDNQGWNASTTEGTVNFPAGTTSLLPVQPTISLPLPTSVAAKPVQEETAEPLKQDKPSQDKDRPWEIAADSPMNPPASEDEGLTTAALFNPYVEDLRADLSRLRNKYGERTPTGSAEAIEPATDEVGATEAMPAAGSEPAETDRVAAAPEPGQNPYAEGLRSDIQKLQQQYQSQPAPVAASEPETGALKVPTAVTAWAIDQFLPLPNLNPESSSEIQNEALQADINQNIRAPQERTAVSLPPVQAPVRRVPTLPVATKPEPAPAQNQPAEQVVAVAPLGYEAYQMDLTPGRMVSPQIPPLPGPDKYLPASPPMFNGYIWPAPGVMTSGYGWRWGRMHKGIDIAAPIGTPIYAAAPGKVTFAGWNDGGYGNLVEIEHPDGSSTLYAHNHRIVVQEGQEVDQGDQVAEMGSTGFSTGPHLHFEIHLPGQGAANPMAYLPQER</sequence>
<feature type="domain" description="LysM" evidence="2">
    <location>
        <begin position="347"/>
        <end position="391"/>
    </location>
</feature>
<evidence type="ECO:0000313" key="3">
    <source>
        <dbReference type="EMBL" id="HGG02352.1"/>
    </source>
</evidence>
<gene>
    <name evidence="3" type="ORF">ENR15_17345</name>
</gene>
<name>A0A7C3VIQ0_9CYAN</name>
<dbReference type="SMART" id="SM00257">
    <property type="entry name" value="LysM"/>
    <property type="match status" value="1"/>
</dbReference>